<dbReference type="InterPro" id="IPR016195">
    <property type="entry name" value="Pol/histidinol_Pase-like"/>
</dbReference>
<protein>
    <recommendedName>
        <fullName evidence="3">DUF3604 domain-containing protein</fullName>
    </recommendedName>
</protein>
<name>A0A316C8L0_PSESE</name>
<dbReference type="SUPFAM" id="SSF89550">
    <property type="entry name" value="PHP domain-like"/>
    <property type="match status" value="1"/>
</dbReference>
<dbReference type="OrthoDB" id="543560at2"/>
<reference evidence="1 2" key="1">
    <citation type="submission" date="2018-05" db="EMBL/GenBank/DDBJ databases">
        <title>Genomic Encyclopedia of Type Strains, Phase IV (KMG-IV): sequencing the most valuable type-strain genomes for metagenomic binning, comparative biology and taxonomic classification.</title>
        <authorList>
            <person name="Goeker M."/>
        </authorList>
    </citation>
    <scope>NUCLEOTIDE SEQUENCE [LARGE SCALE GENOMIC DNA]</scope>
    <source>
        <strain evidence="1 2">DSM 6986</strain>
    </source>
</reference>
<sequence length="736" mass="80950">MPFSTYLSEQMGSATLQQSDPLVAGERAELVLTYRAGTFGVDDSGMVKISWRTASDMEKPQFSNPIASGYTTAEASNGAVLECRFDRANIRPWTNTLIVRVVRGFLREGDTITVRMGDRRYGAPGIRMQSNAERRFPLMVFVDAFATYEFAEISGAPTLEIVAGAPAHWKAIVPSSALSGENFRLAVLAEDRWGNPTIPGPTRLHLRCQQQVTGLPEVVDLAGTSIVHTIEPLSFEGVGDIVIDVLDTGRQIGCRANPMRVGQRPDLRRYWGDLHGQSGETVGAGSIENYFAFARDLALIDIAGHQANDFQISDAYWDRINRTTRDFEVPGKFLAVPGYEWSGNTGLGGDRNVFYRYEGRPIHRSSHVLLSETEVSTDARPTARDLFAALADEDAVVIAHVGGRYADITYAHDARLETAVEIHSSWGTFEWLLHEAFSQGFRVGVICHSDDHKGRLGATSPGASSFGAIGGLTCYLMPELTRDALFEALRCRHHYGTTGVRIYLDVRGQFESPVEVEAGISTPSAMMGDIVRPRGQPMRLEVSTVGTAPIQQVDVFHGARLVQTFRAGQVGTRRRLAIRWEGAEYRGRGRETYWNGELHIEGNRFETASPVNFLNPEHTLNKISPGSGLSWRSVTTGNMAGIDLELAQPANGRISVETDIIKATVDLAALGEDPACFEAGGLDRRLCAFWLPEQYAPSHAAFSHMVSHESGDLPVYVRVTQEDCHRAWSSPIYLVD</sequence>
<dbReference type="Gene3D" id="3.20.20.140">
    <property type="entry name" value="Metal-dependent hydrolases"/>
    <property type="match status" value="1"/>
</dbReference>
<proteinExistence type="predicted"/>
<gene>
    <name evidence="1" type="ORF">C7441_1013</name>
</gene>
<dbReference type="RefSeq" id="WP_146201421.1">
    <property type="nucleotide sequence ID" value="NZ_QGGG01000001.1"/>
</dbReference>
<dbReference type="Proteomes" id="UP000245396">
    <property type="component" value="Unassembled WGS sequence"/>
</dbReference>
<organism evidence="1 2">
    <name type="scientific">Pseudaminobacter salicylatoxidans</name>
    <dbReference type="NCBI Taxonomy" id="93369"/>
    <lineage>
        <taxon>Bacteria</taxon>
        <taxon>Pseudomonadati</taxon>
        <taxon>Pseudomonadota</taxon>
        <taxon>Alphaproteobacteria</taxon>
        <taxon>Hyphomicrobiales</taxon>
        <taxon>Phyllobacteriaceae</taxon>
        <taxon>Pseudaminobacter</taxon>
    </lineage>
</organism>
<evidence type="ECO:0000313" key="2">
    <source>
        <dbReference type="Proteomes" id="UP000245396"/>
    </source>
</evidence>
<evidence type="ECO:0008006" key="3">
    <source>
        <dbReference type="Google" id="ProtNLM"/>
    </source>
</evidence>
<evidence type="ECO:0000313" key="1">
    <source>
        <dbReference type="EMBL" id="PWJ86125.1"/>
    </source>
</evidence>
<accession>A0A316C8L0</accession>
<comment type="caution">
    <text evidence="1">The sequence shown here is derived from an EMBL/GenBank/DDBJ whole genome shotgun (WGS) entry which is preliminary data.</text>
</comment>
<dbReference type="AlphaFoldDB" id="A0A316C8L0"/>
<dbReference type="EMBL" id="QGGG01000001">
    <property type="protein sequence ID" value="PWJ86125.1"/>
    <property type="molecule type" value="Genomic_DNA"/>
</dbReference>
<keyword evidence="2" id="KW-1185">Reference proteome</keyword>